<keyword evidence="5" id="KW-0325">Glycoprotein</keyword>
<feature type="compositionally biased region" description="Polar residues" evidence="6">
    <location>
        <begin position="7"/>
        <end position="28"/>
    </location>
</feature>
<dbReference type="Gene3D" id="3.40.50.2300">
    <property type="match status" value="1"/>
</dbReference>
<feature type="region of interest" description="Disordered" evidence="6">
    <location>
        <begin position="1"/>
        <end position="28"/>
    </location>
</feature>
<dbReference type="SUPFAM" id="SSF53822">
    <property type="entry name" value="Periplasmic binding protein-like I"/>
    <property type="match status" value="1"/>
</dbReference>
<proteinExistence type="predicted"/>
<dbReference type="PANTHER" id="PTHR24060">
    <property type="entry name" value="METABOTROPIC GLUTAMATE RECEPTOR"/>
    <property type="match status" value="1"/>
</dbReference>
<dbReference type="InterPro" id="IPR050726">
    <property type="entry name" value="mGluR"/>
</dbReference>
<evidence type="ECO:0000256" key="5">
    <source>
        <dbReference type="ARBA" id="ARBA00023180"/>
    </source>
</evidence>
<evidence type="ECO:0000259" key="7">
    <source>
        <dbReference type="Pfam" id="PF01094"/>
    </source>
</evidence>
<dbReference type="OrthoDB" id="5984008at2759"/>
<evidence type="ECO:0000256" key="6">
    <source>
        <dbReference type="SAM" id="MobiDB-lite"/>
    </source>
</evidence>
<evidence type="ECO:0000256" key="4">
    <source>
        <dbReference type="ARBA" id="ARBA00023136"/>
    </source>
</evidence>
<keyword evidence="4" id="KW-0472">Membrane</keyword>
<dbReference type="EMBL" id="LK023313">
    <property type="protein sequence ID" value="CDS02848.1"/>
    <property type="molecule type" value="Genomic_DNA"/>
</dbReference>
<evidence type="ECO:0000313" key="8">
    <source>
        <dbReference type="EMBL" id="CDS02848.1"/>
    </source>
</evidence>
<keyword evidence="2" id="KW-0812">Transmembrane</keyword>
<reference evidence="8" key="1">
    <citation type="journal article" date="2014" name="Genome Announc.">
        <title>De novo whole-genome sequence and genome annotation of Lichtheimia ramosa.</title>
        <authorList>
            <person name="Linde J."/>
            <person name="Schwartze V."/>
            <person name="Binder U."/>
            <person name="Lass-Florl C."/>
            <person name="Voigt K."/>
            <person name="Horn F."/>
        </authorList>
    </citation>
    <scope>NUCLEOTIDE SEQUENCE</scope>
    <source>
        <strain evidence="8">JMRC FSU:6197</strain>
    </source>
</reference>
<dbReference type="InterPro" id="IPR001828">
    <property type="entry name" value="ANF_lig-bd_rcpt"/>
</dbReference>
<sequence length="244" mass="26506">MAIPSDLASSHSMNNTFPPPNNGTKASMLQDAGNIQQHTNTSSINVPATPSIMEDYSFVMRKENGSTYIYPNNIQPGWTELKVGVLMPFHQQGNNYTRELTLTGTSAIRMAAEEINAKQLIPGAYITLVERDSFPKQVQGQEGITQAVFAAVSLIQEGVIGVIGDISSSWTSLSALMTSTLRIPQCSFSAAATSLSDKTQYSYFFRTVPTKLLYADAAISFLVSQGWPTLGILYTNDDSGQQCK</sequence>
<dbReference type="Pfam" id="PF01094">
    <property type="entry name" value="ANF_receptor"/>
    <property type="match status" value="1"/>
</dbReference>
<dbReference type="GO" id="GO:0016020">
    <property type="term" value="C:membrane"/>
    <property type="evidence" value="ECO:0007669"/>
    <property type="project" value="UniProtKB-SubCell"/>
</dbReference>
<comment type="subcellular location">
    <subcellularLocation>
        <location evidence="1">Membrane</location>
    </subcellularLocation>
</comment>
<evidence type="ECO:0000256" key="1">
    <source>
        <dbReference type="ARBA" id="ARBA00004370"/>
    </source>
</evidence>
<organism evidence="8">
    <name type="scientific">Lichtheimia ramosa</name>
    <dbReference type="NCBI Taxonomy" id="688394"/>
    <lineage>
        <taxon>Eukaryota</taxon>
        <taxon>Fungi</taxon>
        <taxon>Fungi incertae sedis</taxon>
        <taxon>Mucoromycota</taxon>
        <taxon>Mucoromycotina</taxon>
        <taxon>Mucoromycetes</taxon>
        <taxon>Mucorales</taxon>
        <taxon>Lichtheimiaceae</taxon>
        <taxon>Lichtheimia</taxon>
    </lineage>
</organism>
<name>A0A077W9S1_9FUNG</name>
<evidence type="ECO:0000256" key="2">
    <source>
        <dbReference type="ARBA" id="ARBA00022692"/>
    </source>
</evidence>
<gene>
    <name evidence="8" type="ORF">LRAMOSA00251</name>
</gene>
<keyword evidence="3" id="KW-1133">Transmembrane helix</keyword>
<protein>
    <recommendedName>
        <fullName evidence="7">Receptor ligand binding region domain-containing protein</fullName>
    </recommendedName>
</protein>
<dbReference type="AlphaFoldDB" id="A0A077W9S1"/>
<accession>A0A077W9S1</accession>
<evidence type="ECO:0000256" key="3">
    <source>
        <dbReference type="ARBA" id="ARBA00022989"/>
    </source>
</evidence>
<feature type="domain" description="Receptor ligand binding region" evidence="7">
    <location>
        <begin position="106"/>
        <end position="241"/>
    </location>
</feature>
<dbReference type="InterPro" id="IPR028082">
    <property type="entry name" value="Peripla_BP_I"/>
</dbReference>